<name>A0ABY9JPA8_9BACI</name>
<keyword evidence="1" id="KW-1133">Transmembrane helix</keyword>
<dbReference type="Proteomes" id="UP001197974">
    <property type="component" value="Chromosome"/>
</dbReference>
<proteinExistence type="predicted"/>
<accession>A0ABY9JPA8</accession>
<sequence length="74" mass="8687">MTFSKRIFLLFIGIQIAIVGAIMFILDLNIYNHYQKDYSLVELLKIVTSQTSFYLIMVGFILIIMVVYYPKTKK</sequence>
<reference evidence="2 3" key="1">
    <citation type="submission" date="2023-06" db="EMBL/GenBank/DDBJ databases">
        <title>Five Gram-positive bacteria isolated from mangrove sediments in Shenzhen, Guangdong, China.</title>
        <authorList>
            <person name="Yu S."/>
            <person name="Zheng W."/>
            <person name="Huang Y."/>
        </authorList>
    </citation>
    <scope>NUCLEOTIDE SEQUENCE [LARGE SCALE GENOMIC DNA]</scope>
    <source>
        <strain evidence="2 3">SaN35-3</strain>
    </source>
</reference>
<organism evidence="2 3">
    <name type="scientific">Bacillus carboniphilus</name>
    <dbReference type="NCBI Taxonomy" id="86663"/>
    <lineage>
        <taxon>Bacteria</taxon>
        <taxon>Bacillati</taxon>
        <taxon>Bacillota</taxon>
        <taxon>Bacilli</taxon>
        <taxon>Bacillales</taxon>
        <taxon>Bacillaceae</taxon>
        <taxon>Bacillus</taxon>
    </lineage>
</organism>
<keyword evidence="1" id="KW-0812">Transmembrane</keyword>
<feature type="transmembrane region" description="Helical" evidence="1">
    <location>
        <begin position="7"/>
        <end position="31"/>
    </location>
</feature>
<dbReference type="InterPro" id="IPR058887">
    <property type="entry name" value="YuzI-like"/>
</dbReference>
<gene>
    <name evidence="2" type="ORF">LC087_09820</name>
</gene>
<feature type="transmembrane region" description="Helical" evidence="1">
    <location>
        <begin position="51"/>
        <end position="69"/>
    </location>
</feature>
<keyword evidence="3" id="KW-1185">Reference proteome</keyword>
<keyword evidence="1" id="KW-0472">Membrane</keyword>
<evidence type="ECO:0000313" key="3">
    <source>
        <dbReference type="Proteomes" id="UP001197974"/>
    </source>
</evidence>
<dbReference type="EMBL" id="CP129013">
    <property type="protein sequence ID" value="WLR41239.1"/>
    <property type="molecule type" value="Genomic_DNA"/>
</dbReference>
<dbReference type="RefSeq" id="WP_226540202.1">
    <property type="nucleotide sequence ID" value="NZ_CP129013.1"/>
</dbReference>
<evidence type="ECO:0000256" key="1">
    <source>
        <dbReference type="SAM" id="Phobius"/>
    </source>
</evidence>
<evidence type="ECO:0000313" key="2">
    <source>
        <dbReference type="EMBL" id="WLR41239.1"/>
    </source>
</evidence>
<protein>
    <submittedName>
        <fullName evidence="2">Uncharacterized protein</fullName>
    </submittedName>
</protein>
<dbReference type="Pfam" id="PF26135">
    <property type="entry name" value="YuzI"/>
    <property type="match status" value="1"/>
</dbReference>